<organism evidence="3 4">
    <name type="scientific">Kutzneria albida DSM 43870</name>
    <dbReference type="NCBI Taxonomy" id="1449976"/>
    <lineage>
        <taxon>Bacteria</taxon>
        <taxon>Bacillati</taxon>
        <taxon>Actinomycetota</taxon>
        <taxon>Actinomycetes</taxon>
        <taxon>Pseudonocardiales</taxon>
        <taxon>Pseudonocardiaceae</taxon>
        <taxon>Kutzneria</taxon>
    </lineage>
</organism>
<keyword evidence="1" id="KW-0472">Membrane</keyword>
<proteinExistence type="predicted"/>
<protein>
    <recommendedName>
        <fullName evidence="2">Type VII secretion system protein EccE domain-containing protein</fullName>
    </recommendedName>
</protein>
<dbReference type="HOGENOM" id="CLU_048080_0_0_11"/>
<keyword evidence="1" id="KW-0812">Transmembrane</keyword>
<dbReference type="eggNOG" id="ENOG50327GI">
    <property type="taxonomic scope" value="Bacteria"/>
</dbReference>
<dbReference type="InterPro" id="IPR050051">
    <property type="entry name" value="EccE_dom"/>
</dbReference>
<dbReference type="Pfam" id="PF11203">
    <property type="entry name" value="EccE"/>
    <property type="match status" value="1"/>
</dbReference>
<dbReference type="RefSeq" id="WP_042220935.1">
    <property type="nucleotide sequence ID" value="NZ_CP007155.1"/>
</dbReference>
<dbReference type="OrthoDB" id="3604697at2"/>
<keyword evidence="1" id="KW-1133">Transmembrane helix</keyword>
<feature type="domain" description="Type VII secretion system protein EccE" evidence="2">
    <location>
        <begin position="189"/>
        <end position="292"/>
    </location>
</feature>
<evidence type="ECO:0000313" key="4">
    <source>
        <dbReference type="Proteomes" id="UP000019225"/>
    </source>
</evidence>
<feature type="transmembrane region" description="Helical" evidence="1">
    <location>
        <begin position="55"/>
        <end position="79"/>
    </location>
</feature>
<dbReference type="KEGG" id="kal:KALB_6051"/>
<dbReference type="STRING" id="1449976.KALB_6051"/>
<reference evidence="3 4" key="1">
    <citation type="journal article" date="2014" name="BMC Genomics">
        <title>Complete genome sequence of producer of the glycopeptide antibiotic Aculeximycin Kutzneria albida DSM 43870T, a representative of minor genus of Pseudonocardiaceae.</title>
        <authorList>
            <person name="Rebets Y."/>
            <person name="Tokovenko B."/>
            <person name="Lushchyk I."/>
            <person name="Ruckert C."/>
            <person name="Zaburannyi N."/>
            <person name="Bechthold A."/>
            <person name="Kalinowski J."/>
            <person name="Luzhetskyy A."/>
        </authorList>
    </citation>
    <scope>NUCLEOTIDE SEQUENCE [LARGE SCALE GENOMIC DNA]</scope>
    <source>
        <strain evidence="3">DSM 43870</strain>
    </source>
</reference>
<dbReference type="AlphaFoldDB" id="W5WFN3"/>
<name>W5WFN3_9PSEU</name>
<evidence type="ECO:0000256" key="1">
    <source>
        <dbReference type="SAM" id="Phobius"/>
    </source>
</evidence>
<sequence length="377" mass="39498">MSSAVESTVQFRKVGTRRRTVKAGWLRPVGAGQVAVWQVAALAVLATAIPLGPTGIAVIVLAVLAVALTSVRSSGLCLYQWLLVRLGHAGAQRAVRRLAPQQDPIAAVLPGLTVHRHVDRAGNRVGVARVDDSWITVVRLLSEPDTPALIEALRAAHSRADIPLAGAQLVVWAAPAPTAVGPGPVEPVRIHWLALRYRPADAPGATLARGGGTTGAERAAASAALGLVGRLAEAGQAGAVLDEPELRQDLLVALGTDPRAFAGATPGSRPEVRVEQSWRTWSIGRLHQACFAPAGNRAAVELLGELVPGSEFTCTSFRLGRTPGGTVEASTGVRIGFQLKHAPRRLDRVLRGLAGDLVPLNGRHGNHVLRTLPLALD</sequence>
<dbReference type="Proteomes" id="UP000019225">
    <property type="component" value="Chromosome"/>
</dbReference>
<keyword evidence="4" id="KW-1185">Reference proteome</keyword>
<accession>W5WFN3</accession>
<evidence type="ECO:0000313" key="3">
    <source>
        <dbReference type="EMBL" id="AHH99411.1"/>
    </source>
</evidence>
<evidence type="ECO:0000259" key="2">
    <source>
        <dbReference type="Pfam" id="PF11203"/>
    </source>
</evidence>
<feature type="transmembrane region" description="Helical" evidence="1">
    <location>
        <begin position="25"/>
        <end position="49"/>
    </location>
</feature>
<gene>
    <name evidence="3" type="ORF">KALB_6051</name>
</gene>
<dbReference type="EMBL" id="CP007155">
    <property type="protein sequence ID" value="AHH99411.1"/>
    <property type="molecule type" value="Genomic_DNA"/>
</dbReference>